<evidence type="ECO:0000256" key="1">
    <source>
        <dbReference type="ARBA" id="ARBA00004123"/>
    </source>
</evidence>
<dbReference type="EMBL" id="JMSN01000110">
    <property type="protein sequence ID" value="KDN39013.1"/>
    <property type="molecule type" value="Genomic_DNA"/>
</dbReference>
<dbReference type="PANTHER" id="PTHR46179:SF13">
    <property type="entry name" value="C2H2-TYPE DOMAIN-CONTAINING PROTEIN"/>
    <property type="match status" value="1"/>
</dbReference>
<evidence type="ECO:0000256" key="9">
    <source>
        <dbReference type="SAM" id="MobiDB-lite"/>
    </source>
</evidence>
<feature type="region of interest" description="Disordered" evidence="9">
    <location>
        <begin position="568"/>
        <end position="631"/>
    </location>
</feature>
<accession>A0A066VFD3</accession>
<keyword evidence="2" id="KW-0479">Metal-binding</keyword>
<evidence type="ECO:0000256" key="6">
    <source>
        <dbReference type="ARBA" id="ARBA00023163"/>
    </source>
</evidence>
<dbReference type="RefSeq" id="XP_013240899.1">
    <property type="nucleotide sequence ID" value="XM_013385445.1"/>
</dbReference>
<dbReference type="OrthoDB" id="427030at2759"/>
<feature type="domain" description="C2H2-type" evidence="10">
    <location>
        <begin position="63"/>
        <end position="92"/>
    </location>
</feature>
<dbReference type="SMART" id="SM00355">
    <property type="entry name" value="ZnF_C2H2"/>
    <property type="match status" value="9"/>
</dbReference>
<keyword evidence="4" id="KW-0862">Zinc</keyword>
<keyword evidence="7" id="KW-0539">Nucleus</keyword>
<dbReference type="HOGENOM" id="CLU_394390_0_0_1"/>
<dbReference type="PROSITE" id="PS50157">
    <property type="entry name" value="ZINC_FINGER_C2H2_2"/>
    <property type="match status" value="5"/>
</dbReference>
<protein>
    <recommendedName>
        <fullName evidence="10">C2H2-type domain-containing protein</fullName>
    </recommendedName>
</protein>
<reference evidence="11 12" key="1">
    <citation type="submission" date="2014-05" db="EMBL/GenBank/DDBJ databases">
        <title>Draft genome sequence of a rare smut relative, Tilletiaria anomala UBC 951.</title>
        <authorList>
            <consortium name="DOE Joint Genome Institute"/>
            <person name="Toome M."/>
            <person name="Kuo A."/>
            <person name="Henrissat B."/>
            <person name="Lipzen A."/>
            <person name="Tritt A."/>
            <person name="Yoshinaga Y."/>
            <person name="Zane M."/>
            <person name="Barry K."/>
            <person name="Grigoriev I.V."/>
            <person name="Spatafora J.W."/>
            <person name="Aimea M.C."/>
        </authorList>
    </citation>
    <scope>NUCLEOTIDE SEQUENCE [LARGE SCALE GENOMIC DNA]</scope>
    <source>
        <strain evidence="11 12">UBC 951</strain>
    </source>
</reference>
<gene>
    <name evidence="11" type="ORF">K437DRAFT_239758</name>
</gene>
<feature type="compositionally biased region" description="Polar residues" evidence="9">
    <location>
        <begin position="724"/>
        <end position="733"/>
    </location>
</feature>
<dbReference type="GeneID" id="25263020"/>
<feature type="domain" description="C2H2-type" evidence="10">
    <location>
        <begin position="137"/>
        <end position="175"/>
    </location>
</feature>
<feature type="domain" description="C2H2-type" evidence="10">
    <location>
        <begin position="269"/>
        <end position="298"/>
    </location>
</feature>
<keyword evidence="6" id="KW-0804">Transcription</keyword>
<dbReference type="Proteomes" id="UP000027361">
    <property type="component" value="Unassembled WGS sequence"/>
</dbReference>
<dbReference type="InterPro" id="IPR051061">
    <property type="entry name" value="Zinc_finger_trans_reg"/>
</dbReference>
<feature type="region of interest" description="Disordered" evidence="9">
    <location>
        <begin position="28"/>
        <end position="60"/>
    </location>
</feature>
<dbReference type="GO" id="GO:0008270">
    <property type="term" value="F:zinc ion binding"/>
    <property type="evidence" value="ECO:0007669"/>
    <property type="project" value="UniProtKB-KW"/>
</dbReference>
<dbReference type="PROSITE" id="PS00028">
    <property type="entry name" value="ZINC_FINGER_C2H2_1"/>
    <property type="match status" value="5"/>
</dbReference>
<dbReference type="InterPro" id="IPR036236">
    <property type="entry name" value="Znf_C2H2_sf"/>
</dbReference>
<dbReference type="GO" id="GO:0005634">
    <property type="term" value="C:nucleus"/>
    <property type="evidence" value="ECO:0007669"/>
    <property type="project" value="UniProtKB-SubCell"/>
</dbReference>
<organism evidence="11 12">
    <name type="scientific">Tilletiaria anomala (strain ATCC 24038 / CBS 436.72 / UBC 951)</name>
    <dbReference type="NCBI Taxonomy" id="1037660"/>
    <lineage>
        <taxon>Eukaryota</taxon>
        <taxon>Fungi</taxon>
        <taxon>Dikarya</taxon>
        <taxon>Basidiomycota</taxon>
        <taxon>Ustilaginomycotina</taxon>
        <taxon>Exobasidiomycetes</taxon>
        <taxon>Georgefischeriales</taxon>
        <taxon>Tilletiariaceae</taxon>
        <taxon>Tilletiaria</taxon>
    </lineage>
</organism>
<feature type="region of interest" description="Disordered" evidence="9">
    <location>
        <begin position="496"/>
        <end position="556"/>
    </location>
</feature>
<proteinExistence type="predicted"/>
<dbReference type="InterPro" id="IPR013087">
    <property type="entry name" value="Znf_C2H2_type"/>
</dbReference>
<evidence type="ECO:0000313" key="12">
    <source>
        <dbReference type="Proteomes" id="UP000027361"/>
    </source>
</evidence>
<feature type="domain" description="C2H2-type" evidence="10">
    <location>
        <begin position="420"/>
        <end position="450"/>
    </location>
</feature>
<evidence type="ECO:0000256" key="2">
    <source>
        <dbReference type="ARBA" id="ARBA00022723"/>
    </source>
</evidence>
<dbReference type="SUPFAM" id="SSF57667">
    <property type="entry name" value="beta-beta-alpha zinc fingers"/>
    <property type="match status" value="3"/>
</dbReference>
<feature type="compositionally biased region" description="Basic residues" evidence="9">
    <location>
        <begin position="578"/>
        <end position="588"/>
    </location>
</feature>
<feature type="compositionally biased region" description="Basic and acidic residues" evidence="9">
    <location>
        <begin position="589"/>
        <end position="612"/>
    </location>
</feature>
<evidence type="ECO:0000256" key="7">
    <source>
        <dbReference type="ARBA" id="ARBA00023242"/>
    </source>
</evidence>
<dbReference type="STRING" id="1037660.A0A066VFD3"/>
<sequence length="733" mass="79612">MAAMTASQQPIPPSSTAAYMPGLKASSVTSSSSATLDGCTPSSPRPLHISRPASPTRSPRDGFLCTFEGCGKEFKAKAKLEAHLTSHSDIRPFSCLHSSCGAAFKRKEHLQTHELRVHSAASSAKIQGTALSNQRKFICTHHISLGSDDVQCGKSFWTNSHLQRHIAQIHEDADTLETASKGASQGAMPTNEGRWAPDILHTLGTDANKAYKCVERGCDASFFKRKRLREHVWAKHSLVPDRYSHPPVGASDDSPLAGDSAGPAVAKPFVCSFPGCAKAFPTMVKRRQHTRIHEEGRYTCSLPHPQPDSSGSGGSNVILSFSTWSALQKHIKEAHPPVCPYPECASKTFKTKENLNAHVRRHREREVAAASKVIGGRDAANASMEASDSAPVSNGCAHWNLGEVTGVDAELQLALEGRIFPCTILGCNKTFKSKYALTTHFSVNHLGIKRFICGETDVGGKNRLGEGCGWKFGHKHELVRHLRICKSKGKCKQREASREDDAPDCNGDEGSCSSPIIERDDEYFRQEGGAVPQRDAQRPPAPVRAHGRGPSNNRGAATASVLQGLLAAARQEGDGRGKGKGMRKRRRRDSNSENGRRDADYQYSSDGDHENANDDEDNIPASLDKATHPPRKVRKMRGAVLGCPWDKIVELRDTADAVAETAEQSTSSSSTTTTPMLNCTARFSRLYDLARHVQAVHSLRLTNAELLAVVSQEEARRLPKPRGSPSSTAIVSR</sequence>
<evidence type="ECO:0000256" key="4">
    <source>
        <dbReference type="ARBA" id="ARBA00022833"/>
    </source>
</evidence>
<keyword evidence="12" id="KW-1185">Reference proteome</keyword>
<dbReference type="AlphaFoldDB" id="A0A066VFD3"/>
<evidence type="ECO:0000256" key="5">
    <source>
        <dbReference type="ARBA" id="ARBA00023015"/>
    </source>
</evidence>
<keyword evidence="3 8" id="KW-0863">Zinc-finger</keyword>
<comment type="subcellular location">
    <subcellularLocation>
        <location evidence="1">Nucleus</location>
    </subcellularLocation>
</comment>
<dbReference type="GO" id="GO:0006357">
    <property type="term" value="P:regulation of transcription by RNA polymerase II"/>
    <property type="evidence" value="ECO:0007669"/>
    <property type="project" value="TreeGrafter"/>
</dbReference>
<evidence type="ECO:0000313" key="11">
    <source>
        <dbReference type="EMBL" id="KDN39013.1"/>
    </source>
</evidence>
<keyword evidence="5" id="KW-0805">Transcription regulation</keyword>
<name>A0A066VFD3_TILAU</name>
<evidence type="ECO:0000256" key="3">
    <source>
        <dbReference type="ARBA" id="ARBA00022771"/>
    </source>
</evidence>
<dbReference type="Gene3D" id="3.30.160.60">
    <property type="entry name" value="Classic Zinc Finger"/>
    <property type="match status" value="6"/>
</dbReference>
<evidence type="ECO:0000256" key="8">
    <source>
        <dbReference type="PROSITE-ProRule" id="PRU00042"/>
    </source>
</evidence>
<dbReference type="InParanoid" id="A0A066VFD3"/>
<feature type="domain" description="C2H2-type" evidence="10">
    <location>
        <begin position="93"/>
        <end position="123"/>
    </location>
</feature>
<dbReference type="Pfam" id="PF00096">
    <property type="entry name" value="zf-C2H2"/>
    <property type="match status" value="1"/>
</dbReference>
<evidence type="ECO:0000259" key="10">
    <source>
        <dbReference type="PROSITE" id="PS50157"/>
    </source>
</evidence>
<feature type="region of interest" description="Disordered" evidence="9">
    <location>
        <begin position="713"/>
        <end position="733"/>
    </location>
</feature>
<dbReference type="PANTHER" id="PTHR46179">
    <property type="entry name" value="ZINC FINGER PROTEIN"/>
    <property type="match status" value="1"/>
</dbReference>
<comment type="caution">
    <text evidence="11">The sequence shown here is derived from an EMBL/GenBank/DDBJ whole genome shotgun (WGS) entry which is preliminary data.</text>
</comment>